<proteinExistence type="inferred from homology"/>
<evidence type="ECO:0000256" key="3">
    <source>
        <dbReference type="ARBA" id="ARBA00022884"/>
    </source>
</evidence>
<dbReference type="PANTHER" id="PTHR34984:SF1">
    <property type="entry name" value="CARBON STORAGE REGULATOR"/>
    <property type="match status" value="1"/>
</dbReference>
<dbReference type="HAMAP" id="MF_00167">
    <property type="entry name" value="CsrA"/>
    <property type="match status" value="1"/>
</dbReference>
<keyword evidence="1 4" id="KW-0963">Cytoplasm</keyword>
<gene>
    <name evidence="4" type="primary">csrA</name>
    <name evidence="5" type="ORF">Mal15_04200</name>
</gene>
<dbReference type="RefSeq" id="WP_147866212.1">
    <property type="nucleotide sequence ID" value="NZ_CP036264.1"/>
</dbReference>
<dbReference type="PANTHER" id="PTHR34984">
    <property type="entry name" value="CARBON STORAGE REGULATOR"/>
    <property type="match status" value="1"/>
</dbReference>
<dbReference type="Proteomes" id="UP000321353">
    <property type="component" value="Chromosome"/>
</dbReference>
<evidence type="ECO:0000256" key="1">
    <source>
        <dbReference type="ARBA" id="ARBA00022490"/>
    </source>
</evidence>
<evidence type="ECO:0000256" key="2">
    <source>
        <dbReference type="ARBA" id="ARBA00022845"/>
    </source>
</evidence>
<dbReference type="GO" id="GO:0006109">
    <property type="term" value="P:regulation of carbohydrate metabolic process"/>
    <property type="evidence" value="ECO:0007669"/>
    <property type="project" value="InterPro"/>
</dbReference>
<comment type="similarity">
    <text evidence="4">Belongs to the CsrA/RsmA family.</text>
</comment>
<dbReference type="EMBL" id="CP036264">
    <property type="protein sequence ID" value="QEF96392.1"/>
    <property type="molecule type" value="Genomic_DNA"/>
</dbReference>
<dbReference type="GO" id="GO:0048027">
    <property type="term" value="F:mRNA 5'-UTR binding"/>
    <property type="evidence" value="ECO:0007669"/>
    <property type="project" value="UniProtKB-UniRule"/>
</dbReference>
<dbReference type="KEGG" id="smam:Mal15_04200"/>
<dbReference type="InterPro" id="IPR036107">
    <property type="entry name" value="CsrA_sf"/>
</dbReference>
<dbReference type="GO" id="GO:0005829">
    <property type="term" value="C:cytosol"/>
    <property type="evidence" value="ECO:0007669"/>
    <property type="project" value="TreeGrafter"/>
</dbReference>
<comment type="subcellular location">
    <subcellularLocation>
        <location evidence="4">Cytoplasm</location>
    </subcellularLocation>
</comment>
<keyword evidence="2 4" id="KW-0810">Translation regulation</keyword>
<evidence type="ECO:0000313" key="6">
    <source>
        <dbReference type="Proteomes" id="UP000321353"/>
    </source>
</evidence>
<keyword evidence="4" id="KW-1005">Bacterial flagellum biogenesis</keyword>
<comment type="subunit">
    <text evidence="4">Homodimer; the beta-strands of each monomer intercalate to form a hydrophobic core, while the alpha-helices form wings that extend away from the core.</text>
</comment>
<accession>A0A5B9M5S1</accession>
<keyword evidence="4" id="KW-0678">Repressor</keyword>
<organism evidence="5 6">
    <name type="scientific">Stieleria maiorica</name>
    <dbReference type="NCBI Taxonomy" id="2795974"/>
    <lineage>
        <taxon>Bacteria</taxon>
        <taxon>Pseudomonadati</taxon>
        <taxon>Planctomycetota</taxon>
        <taxon>Planctomycetia</taxon>
        <taxon>Pirellulales</taxon>
        <taxon>Pirellulaceae</taxon>
        <taxon>Stieleria</taxon>
    </lineage>
</organism>
<protein>
    <recommendedName>
        <fullName evidence="4">Translational regulator CsrA</fullName>
    </recommendedName>
</protein>
<dbReference type="InterPro" id="IPR003751">
    <property type="entry name" value="CsrA"/>
</dbReference>
<sequence length="59" mass="6496">MLVLSRKLGERIVVNDEIQIVVSRIKGNRVSIAIEAPKWVSIQRGELTVPAAEPEETVG</sequence>
<evidence type="ECO:0000256" key="4">
    <source>
        <dbReference type="HAMAP-Rule" id="MF_00167"/>
    </source>
</evidence>
<dbReference type="GO" id="GO:0044781">
    <property type="term" value="P:bacterial-type flagellum organization"/>
    <property type="evidence" value="ECO:0007669"/>
    <property type="project" value="UniProtKB-KW"/>
</dbReference>
<dbReference type="GO" id="GO:0045947">
    <property type="term" value="P:negative regulation of translational initiation"/>
    <property type="evidence" value="ECO:0007669"/>
    <property type="project" value="UniProtKB-UniRule"/>
</dbReference>
<dbReference type="Gene3D" id="2.60.40.4380">
    <property type="entry name" value="Translational regulator CsrA"/>
    <property type="match status" value="1"/>
</dbReference>
<dbReference type="AlphaFoldDB" id="A0A5B9M5S1"/>
<dbReference type="GO" id="GO:0006402">
    <property type="term" value="P:mRNA catabolic process"/>
    <property type="evidence" value="ECO:0007669"/>
    <property type="project" value="InterPro"/>
</dbReference>
<name>A0A5B9M5S1_9BACT</name>
<dbReference type="Pfam" id="PF02599">
    <property type="entry name" value="CsrA"/>
    <property type="match status" value="1"/>
</dbReference>
<keyword evidence="6" id="KW-1185">Reference proteome</keyword>
<dbReference type="GO" id="GO:1902208">
    <property type="term" value="P:regulation of bacterial-type flagellum assembly"/>
    <property type="evidence" value="ECO:0007669"/>
    <property type="project" value="UniProtKB-UniRule"/>
</dbReference>
<comment type="function">
    <text evidence="4">A translational regulator that binds mRNA to regulate translation initiation and/or mRNA stability. Usually binds in the 5'-UTR at or near the Shine-Dalgarno sequence preventing ribosome-binding, thus repressing translation. Its main target seems to be the major flagellin gene, while its function is anatagonized by FliW.</text>
</comment>
<keyword evidence="3 4" id="KW-0694">RNA-binding</keyword>
<evidence type="ECO:0000313" key="5">
    <source>
        <dbReference type="EMBL" id="QEF96392.1"/>
    </source>
</evidence>
<reference evidence="5 6" key="1">
    <citation type="submission" date="2019-02" db="EMBL/GenBank/DDBJ databases">
        <title>Planctomycetal bacteria perform biofilm scaping via a novel small molecule.</title>
        <authorList>
            <person name="Jeske O."/>
            <person name="Boedeker C."/>
            <person name="Wiegand S."/>
            <person name="Breitling P."/>
            <person name="Kallscheuer N."/>
            <person name="Jogler M."/>
            <person name="Rohde M."/>
            <person name="Petersen J."/>
            <person name="Medema M.H."/>
            <person name="Surup F."/>
            <person name="Jogler C."/>
        </authorList>
    </citation>
    <scope>NUCLEOTIDE SEQUENCE [LARGE SCALE GENOMIC DNA]</scope>
    <source>
        <strain evidence="5 6">Mal15</strain>
    </source>
</reference>
<dbReference type="SUPFAM" id="SSF117130">
    <property type="entry name" value="CsrA-like"/>
    <property type="match status" value="1"/>
</dbReference>